<dbReference type="GO" id="GO:0043625">
    <property type="term" value="C:delta DNA polymerase complex"/>
    <property type="evidence" value="ECO:0007669"/>
    <property type="project" value="InterPro"/>
</dbReference>
<accession>A0A7I8KJS5</accession>
<feature type="compositionally biased region" description="Basic and acidic residues" evidence="5">
    <location>
        <begin position="391"/>
        <end position="400"/>
    </location>
</feature>
<dbReference type="GO" id="GO:0003887">
    <property type="term" value="F:DNA-directed DNA polymerase activity"/>
    <property type="evidence" value="ECO:0007669"/>
    <property type="project" value="TreeGrafter"/>
</dbReference>
<feature type="compositionally biased region" description="Basic and acidic residues" evidence="5">
    <location>
        <begin position="436"/>
        <end position="446"/>
    </location>
</feature>
<evidence type="ECO:0000313" key="6">
    <source>
        <dbReference type="EMBL" id="CAA7397516.1"/>
    </source>
</evidence>
<feature type="region of interest" description="Disordered" evidence="5">
    <location>
        <begin position="164"/>
        <end position="194"/>
    </location>
</feature>
<keyword evidence="3" id="KW-0235">DNA replication</keyword>
<name>A0A7I8KJS5_SPIIN</name>
<dbReference type="Gene3D" id="3.90.1030.20">
    <property type="entry name" value="DNA polymerase delta, p66 (Cdc27) subunit, wHTH domain"/>
    <property type="match status" value="1"/>
</dbReference>
<dbReference type="OrthoDB" id="514823at2759"/>
<feature type="compositionally biased region" description="Basic and acidic residues" evidence="5">
    <location>
        <begin position="407"/>
        <end position="419"/>
    </location>
</feature>
<sequence length="522" mass="56059">MGAEGALDVQGKIQALVADKLQVVSYKWLSRNFSVSSNDAKRLLQEFVTNHGKGLEVIYALSGWLKENPDVYNIRLVSGCKLAEAKQDLRGKCSVHVYSVQASIPKDPAAIWNTEFVQAEELFDQPLTVDNCLRDNRFCGVSNSFVQRNVNGKSIAMEPPATEISAGAVPPKTTASSPPFEAHQHGLSKQPDPMSGILSPTAAVAMEGNDDTVSPKVRAVPDNPPLGKVKDDASFFNKKKVANEKTSHGGNGRSLANLWGRASAKSKPEIPKVDATNDISRVSATSDAQISAQEALEPISSDDEWQKASQKESGGSIGRKRRVVLDFSDEEDEANVVNLALPEPSSCQSELCPKKNTDLEGMGFDGQAAEKTRIREEKASVGVSGLSSEAEVGRSRKVDIDEAQDLGPEKSSDRNREEQATDYVSTSPKRAKVLKTRIDERGREVTEVVWEEDAAEKGKAATTTAADNTSRDRPPSAAKSSPPAPRHAPSVPAAKAGGGRTTKAGGAKDNKQPNILSFFKKA</sequence>
<dbReference type="PANTHER" id="PTHR17598">
    <property type="entry name" value="DNA POLYMERASE DELTA SUBUNIT 3"/>
    <property type="match status" value="1"/>
</dbReference>
<feature type="compositionally biased region" description="Polar residues" evidence="5">
    <location>
        <begin position="277"/>
        <end position="292"/>
    </location>
</feature>
<evidence type="ECO:0000256" key="5">
    <source>
        <dbReference type="SAM" id="MobiDB-lite"/>
    </source>
</evidence>
<organism evidence="6 7">
    <name type="scientific">Spirodela intermedia</name>
    <name type="common">Intermediate duckweed</name>
    <dbReference type="NCBI Taxonomy" id="51605"/>
    <lineage>
        <taxon>Eukaryota</taxon>
        <taxon>Viridiplantae</taxon>
        <taxon>Streptophyta</taxon>
        <taxon>Embryophyta</taxon>
        <taxon>Tracheophyta</taxon>
        <taxon>Spermatophyta</taxon>
        <taxon>Magnoliopsida</taxon>
        <taxon>Liliopsida</taxon>
        <taxon>Araceae</taxon>
        <taxon>Lemnoideae</taxon>
        <taxon>Spirodela</taxon>
    </lineage>
</organism>
<evidence type="ECO:0000256" key="1">
    <source>
        <dbReference type="ARBA" id="ARBA00004123"/>
    </source>
</evidence>
<dbReference type="GO" id="GO:0006297">
    <property type="term" value="P:nucleotide-excision repair, DNA gap filling"/>
    <property type="evidence" value="ECO:0007669"/>
    <property type="project" value="TreeGrafter"/>
</dbReference>
<dbReference type="Proteomes" id="UP000663760">
    <property type="component" value="Chromosome 6"/>
</dbReference>
<keyword evidence="4" id="KW-0539">Nucleus</keyword>
<dbReference type="GO" id="GO:1904161">
    <property type="term" value="P:DNA synthesis involved in UV-damage excision repair"/>
    <property type="evidence" value="ECO:0007669"/>
    <property type="project" value="TreeGrafter"/>
</dbReference>
<comment type="subcellular location">
    <subcellularLocation>
        <location evidence="1">Nucleus</location>
    </subcellularLocation>
</comment>
<dbReference type="AlphaFoldDB" id="A0A7I8KJS5"/>
<protein>
    <recommendedName>
        <fullName evidence="2">DNA polymerase delta subunit 3</fullName>
    </recommendedName>
</protein>
<dbReference type="FunFam" id="3.90.1030.20:FF:000002">
    <property type="entry name" value="DNA polymerase delta subunit"/>
    <property type="match status" value="1"/>
</dbReference>
<feature type="compositionally biased region" description="Basic and acidic residues" evidence="5">
    <location>
        <begin position="368"/>
        <end position="379"/>
    </location>
</feature>
<keyword evidence="7" id="KW-1185">Reference proteome</keyword>
<feature type="compositionally biased region" description="Low complexity" evidence="5">
    <location>
        <begin position="475"/>
        <end position="505"/>
    </location>
</feature>
<reference evidence="6" key="1">
    <citation type="submission" date="2020-02" db="EMBL/GenBank/DDBJ databases">
        <authorList>
            <person name="Scholz U."/>
            <person name="Mascher M."/>
            <person name="Fiebig A."/>
        </authorList>
    </citation>
    <scope>NUCLEOTIDE SEQUENCE</scope>
</reference>
<evidence type="ECO:0000256" key="3">
    <source>
        <dbReference type="ARBA" id="ARBA00022705"/>
    </source>
</evidence>
<evidence type="ECO:0000313" key="7">
    <source>
        <dbReference type="Proteomes" id="UP000663760"/>
    </source>
</evidence>
<dbReference type="GO" id="GO:0006271">
    <property type="term" value="P:DNA strand elongation involved in DNA replication"/>
    <property type="evidence" value="ECO:0007669"/>
    <property type="project" value="TreeGrafter"/>
</dbReference>
<gene>
    <name evidence="6" type="ORF">SI8410_06008181</name>
</gene>
<evidence type="ECO:0000256" key="4">
    <source>
        <dbReference type="ARBA" id="ARBA00023242"/>
    </source>
</evidence>
<dbReference type="Pfam" id="PF09507">
    <property type="entry name" value="CDC27"/>
    <property type="match status" value="1"/>
</dbReference>
<dbReference type="PANTHER" id="PTHR17598:SF13">
    <property type="entry name" value="DNA POLYMERASE DELTA SUBUNIT 3"/>
    <property type="match status" value="1"/>
</dbReference>
<evidence type="ECO:0000256" key="2">
    <source>
        <dbReference type="ARBA" id="ARBA00017589"/>
    </source>
</evidence>
<proteinExistence type="predicted"/>
<feature type="region of interest" description="Disordered" evidence="5">
    <location>
        <begin position="267"/>
        <end position="322"/>
    </location>
</feature>
<feature type="region of interest" description="Disordered" evidence="5">
    <location>
        <begin position="344"/>
        <end position="522"/>
    </location>
</feature>
<dbReference type="EMBL" id="LR746269">
    <property type="protein sequence ID" value="CAA7397516.1"/>
    <property type="molecule type" value="Genomic_DNA"/>
</dbReference>
<dbReference type="InterPro" id="IPR019038">
    <property type="entry name" value="POLD3"/>
</dbReference>
<feature type="region of interest" description="Disordered" evidence="5">
    <location>
        <begin position="212"/>
        <end position="231"/>
    </location>
</feature>
<dbReference type="InterPro" id="IPR041913">
    <property type="entry name" value="POLD3_sf"/>
</dbReference>